<protein>
    <recommendedName>
        <fullName evidence="3">Transmembrane protein</fullName>
    </recommendedName>
</protein>
<feature type="transmembrane region" description="Helical" evidence="1">
    <location>
        <begin position="20"/>
        <end position="40"/>
    </location>
</feature>
<dbReference type="EMBL" id="MN905507">
    <property type="protein sequence ID" value="UEQ12114.1"/>
    <property type="molecule type" value="Genomic_DNA"/>
</dbReference>
<evidence type="ECO:0008006" key="3">
    <source>
        <dbReference type="Google" id="ProtNLM"/>
    </source>
</evidence>
<keyword evidence="2" id="KW-0934">Plastid</keyword>
<keyword evidence="1" id="KW-0812">Transmembrane</keyword>
<name>A0A8K1YUR9_9FLOR</name>
<evidence type="ECO:0000313" key="2">
    <source>
        <dbReference type="EMBL" id="UEQ12114.1"/>
    </source>
</evidence>
<keyword evidence="2" id="KW-0150">Chloroplast</keyword>
<geneLocation type="chloroplast" evidence="2"/>
<feature type="transmembrane region" description="Helical" evidence="1">
    <location>
        <begin position="78"/>
        <end position="98"/>
    </location>
</feature>
<sequence>MIHLLELSSFQQYLYDPQTWLHKISNSIKLIILFLYLFFLFYSSINFLILINLCLITMFFTLFIPISSFDFIFNRNLIFYFIFFFTCIGSDSIANFSLRKNNYTIFSIKLSYKKIIHKTNCLLINKYSISVKIHILVSQHIQRFVGIIISSILLHKLLILTTYNKDILCFYKTCHISNDFNIYNHILFILMLSSEWIYLFEIKIKNLCIAFQLRGLKLMFFYQYINSFKIFIIGFNILIAIIFKEAKYMTQSIYSREIISEEQQVWLI</sequence>
<feature type="transmembrane region" description="Helical" evidence="1">
    <location>
        <begin position="221"/>
        <end position="243"/>
    </location>
</feature>
<organism evidence="2">
    <name type="scientific">Batrachospermum sp</name>
    <dbReference type="NCBI Taxonomy" id="31373"/>
    <lineage>
        <taxon>Eukaryota</taxon>
        <taxon>Rhodophyta</taxon>
        <taxon>Florideophyceae</taxon>
        <taxon>Nemaliophycidae</taxon>
        <taxon>Batrachospermales</taxon>
        <taxon>Batrachospermaceae</taxon>
        <taxon>Batrachospermum</taxon>
    </lineage>
</organism>
<feature type="transmembrane region" description="Helical" evidence="1">
    <location>
        <begin position="47"/>
        <end position="66"/>
    </location>
</feature>
<gene>
    <name evidence="2" type="primary">ycf92</name>
</gene>
<dbReference type="AlphaFoldDB" id="A0A8K1YUR9"/>
<feature type="transmembrane region" description="Helical" evidence="1">
    <location>
        <begin position="182"/>
        <end position="200"/>
    </location>
</feature>
<keyword evidence="1" id="KW-0472">Membrane</keyword>
<accession>A0A8K1YUR9</accession>
<reference evidence="2" key="1">
    <citation type="submission" date="2020-01" db="EMBL/GenBank/DDBJ databases">
        <title>The chloroplast and mitochondrion of a new freshwater red algal species from China.</title>
        <authorList>
            <person name="Fang K."/>
            <person name="Xie S."/>
        </authorList>
    </citation>
    <scope>NUCLEOTIDE SEQUENCE</scope>
    <source>
        <strain evidence="2">SAS-FKP1901</strain>
    </source>
</reference>
<evidence type="ECO:0000256" key="1">
    <source>
        <dbReference type="SAM" id="Phobius"/>
    </source>
</evidence>
<proteinExistence type="predicted"/>
<keyword evidence="1" id="KW-1133">Transmembrane helix</keyword>